<evidence type="ECO:0000313" key="1">
    <source>
        <dbReference type="EMBL" id="GMS95122.1"/>
    </source>
</evidence>
<comment type="caution">
    <text evidence="1">The sequence shown here is derived from an EMBL/GenBank/DDBJ whole genome shotgun (WGS) entry which is preliminary data.</text>
</comment>
<gene>
    <name evidence="1" type="ORF">PENTCL1PPCAC_17297</name>
</gene>
<sequence>DHCCQRTECTVFILHQNPRINEQPSSPIQQIGYHTCKLLFMNRVEDDISIEVALIEEKEEKDSDQMKHST</sequence>
<keyword evidence="2" id="KW-1185">Reference proteome</keyword>
<evidence type="ECO:0000313" key="2">
    <source>
        <dbReference type="Proteomes" id="UP001432027"/>
    </source>
</evidence>
<reference evidence="1" key="1">
    <citation type="submission" date="2023-10" db="EMBL/GenBank/DDBJ databases">
        <title>Genome assembly of Pristionchus species.</title>
        <authorList>
            <person name="Yoshida K."/>
            <person name="Sommer R.J."/>
        </authorList>
    </citation>
    <scope>NUCLEOTIDE SEQUENCE</scope>
    <source>
        <strain evidence="1">RS0144</strain>
    </source>
</reference>
<dbReference type="EMBL" id="BTSX01000004">
    <property type="protein sequence ID" value="GMS95122.1"/>
    <property type="molecule type" value="Genomic_DNA"/>
</dbReference>
<dbReference type="AlphaFoldDB" id="A0AAV5TLI9"/>
<protein>
    <submittedName>
        <fullName evidence="1">Uncharacterized protein</fullName>
    </submittedName>
</protein>
<feature type="non-terminal residue" evidence="1">
    <location>
        <position position="1"/>
    </location>
</feature>
<feature type="non-terminal residue" evidence="1">
    <location>
        <position position="70"/>
    </location>
</feature>
<accession>A0AAV5TLI9</accession>
<proteinExistence type="predicted"/>
<name>A0AAV5TLI9_9BILA</name>
<dbReference type="Proteomes" id="UP001432027">
    <property type="component" value="Unassembled WGS sequence"/>
</dbReference>
<organism evidence="1 2">
    <name type="scientific">Pristionchus entomophagus</name>
    <dbReference type="NCBI Taxonomy" id="358040"/>
    <lineage>
        <taxon>Eukaryota</taxon>
        <taxon>Metazoa</taxon>
        <taxon>Ecdysozoa</taxon>
        <taxon>Nematoda</taxon>
        <taxon>Chromadorea</taxon>
        <taxon>Rhabditida</taxon>
        <taxon>Rhabditina</taxon>
        <taxon>Diplogasteromorpha</taxon>
        <taxon>Diplogasteroidea</taxon>
        <taxon>Neodiplogasteridae</taxon>
        <taxon>Pristionchus</taxon>
    </lineage>
</organism>